<proteinExistence type="predicted"/>
<feature type="region of interest" description="Disordered" evidence="2">
    <location>
        <begin position="1"/>
        <end position="57"/>
    </location>
</feature>
<feature type="compositionally biased region" description="Pro residues" evidence="2">
    <location>
        <begin position="16"/>
        <end position="53"/>
    </location>
</feature>
<reference evidence="3" key="1">
    <citation type="journal article" date="2014" name="Genome Announc.">
        <title>De novo whole-genome sequence and genome annotation of Lichtheimia ramosa.</title>
        <authorList>
            <person name="Linde J."/>
            <person name="Schwartze V."/>
            <person name="Binder U."/>
            <person name="Lass-Florl C."/>
            <person name="Voigt K."/>
            <person name="Horn F."/>
        </authorList>
    </citation>
    <scope>NUCLEOTIDE SEQUENCE</scope>
    <source>
        <strain evidence="3">JMRC FSU:6197</strain>
    </source>
</reference>
<evidence type="ECO:0000313" key="3">
    <source>
        <dbReference type="EMBL" id="CDS11129.1"/>
    </source>
</evidence>
<protein>
    <submittedName>
        <fullName evidence="3">Uncharacterized protein</fullName>
    </submittedName>
</protein>
<dbReference type="AlphaFoldDB" id="A0A077WV40"/>
<name>A0A077WV40_9FUNG</name>
<evidence type="ECO:0000256" key="2">
    <source>
        <dbReference type="SAM" id="MobiDB-lite"/>
    </source>
</evidence>
<feature type="coiled-coil region" evidence="1">
    <location>
        <begin position="64"/>
        <end position="91"/>
    </location>
</feature>
<accession>A0A077WV40</accession>
<keyword evidence="1" id="KW-0175">Coiled coil</keyword>
<evidence type="ECO:0000256" key="1">
    <source>
        <dbReference type="SAM" id="Coils"/>
    </source>
</evidence>
<dbReference type="EMBL" id="LK023346">
    <property type="protein sequence ID" value="CDS11129.1"/>
    <property type="molecule type" value="Genomic_DNA"/>
</dbReference>
<gene>
    <name evidence="3" type="ORF">LRAMOSA03392</name>
</gene>
<sequence length="94" mass="10205">MFATDGAVLCRCRRVSPPPPSPSPPPPSPPSPSPPSPSPPSYSPPSPLPPPPEHTTTNYTTLLLSTLRKRLLSLDEELQRLHRLVDDVEASLHK</sequence>
<organism evidence="3">
    <name type="scientific">Lichtheimia ramosa</name>
    <dbReference type="NCBI Taxonomy" id="688394"/>
    <lineage>
        <taxon>Eukaryota</taxon>
        <taxon>Fungi</taxon>
        <taxon>Fungi incertae sedis</taxon>
        <taxon>Mucoromycota</taxon>
        <taxon>Mucoromycotina</taxon>
        <taxon>Mucoromycetes</taxon>
        <taxon>Mucorales</taxon>
        <taxon>Lichtheimiaceae</taxon>
        <taxon>Lichtheimia</taxon>
    </lineage>
</organism>